<evidence type="ECO:0000313" key="5">
    <source>
        <dbReference type="EMBL" id="EAX97790.1"/>
    </source>
</evidence>
<evidence type="ECO:0000256" key="3">
    <source>
        <dbReference type="ARBA" id="ARBA00023135"/>
    </source>
</evidence>
<dbReference type="InParanoid" id="A2FBB0"/>
<dbReference type="FunFam" id="3.30.56.30:FF:000003">
    <property type="entry name" value="Signal recognition particle SEC65 subunit"/>
    <property type="match status" value="1"/>
</dbReference>
<dbReference type="PANTHER" id="PTHR17453:SF0">
    <property type="entry name" value="SIGNAL RECOGNITION PARTICLE 19 KDA PROTEIN"/>
    <property type="match status" value="1"/>
</dbReference>
<dbReference type="Gene3D" id="3.30.56.30">
    <property type="entry name" value="Signal recognition particle, SRP19-like subunit"/>
    <property type="match status" value="1"/>
</dbReference>
<dbReference type="GO" id="GO:0008312">
    <property type="term" value="F:7S RNA binding"/>
    <property type="evidence" value="ECO:0000318"/>
    <property type="project" value="GO_Central"/>
</dbReference>
<accession>A2FBB0</accession>
<evidence type="ECO:0000256" key="1">
    <source>
        <dbReference type="ARBA" id="ARBA00004496"/>
    </source>
</evidence>
<dbReference type="PANTHER" id="PTHR17453">
    <property type="entry name" value="SIGNAL RECOGNITION PARTICLE 19 KD PROTEIN"/>
    <property type="match status" value="1"/>
</dbReference>
<dbReference type="OMA" id="EIHEVCA"/>
<name>A2FBB0_TRIV3</name>
<keyword evidence="6" id="KW-1185">Reference proteome</keyword>
<gene>
    <name evidence="5" type="ORF">TVAG_157750</name>
</gene>
<dbReference type="VEuPathDB" id="TrichDB:TVAG_157750"/>
<reference evidence="5" key="1">
    <citation type="submission" date="2006-10" db="EMBL/GenBank/DDBJ databases">
        <authorList>
            <person name="Amadeo P."/>
            <person name="Zhao Q."/>
            <person name="Wortman J."/>
            <person name="Fraser-Liggett C."/>
            <person name="Carlton J."/>
        </authorList>
    </citation>
    <scope>NUCLEOTIDE SEQUENCE</scope>
    <source>
        <strain evidence="5">G3</strain>
    </source>
</reference>
<dbReference type="STRING" id="5722.A2FBB0"/>
<evidence type="ECO:0000313" key="6">
    <source>
        <dbReference type="Proteomes" id="UP000001542"/>
    </source>
</evidence>
<dbReference type="KEGG" id="tva:4755574"/>
<keyword evidence="3" id="KW-0733">Signal recognition particle</keyword>
<dbReference type="EMBL" id="DS113700">
    <property type="protein sequence ID" value="EAX97790.1"/>
    <property type="molecule type" value="Genomic_DNA"/>
</dbReference>
<dbReference type="SUPFAM" id="SSF69695">
    <property type="entry name" value="SRP19"/>
    <property type="match status" value="1"/>
</dbReference>
<proteinExistence type="predicted"/>
<sequence>MSGRRQRVVVQQPPPEMMQQPMERVDGSMNHNRIFIYPCYIDNEMTEFQGRKLPKEQCVQNPFIEEISRAIFELGFEGIYSMQKRHPRNFWKFGRAAITFYKKDEATGNRVPIYPQYPKRKDVYRAIAKKIVEIRANLSNKDRQMLLQRLAMKRY</sequence>
<dbReference type="SMR" id="A2FBB0"/>
<dbReference type="VEuPathDB" id="TrichDB:TVAGG3_0232320"/>
<evidence type="ECO:0000256" key="4">
    <source>
        <dbReference type="ARBA" id="ARBA00023274"/>
    </source>
</evidence>
<dbReference type="InterPro" id="IPR036521">
    <property type="entry name" value="SRP19-like_sf"/>
</dbReference>
<dbReference type="GO" id="GO:0006617">
    <property type="term" value="P:SRP-dependent cotranslational protein targeting to membrane, signal sequence recognition"/>
    <property type="evidence" value="ECO:0000318"/>
    <property type="project" value="GO_Central"/>
</dbReference>
<organism evidence="5 6">
    <name type="scientific">Trichomonas vaginalis (strain ATCC PRA-98 / G3)</name>
    <dbReference type="NCBI Taxonomy" id="412133"/>
    <lineage>
        <taxon>Eukaryota</taxon>
        <taxon>Metamonada</taxon>
        <taxon>Parabasalia</taxon>
        <taxon>Trichomonadida</taxon>
        <taxon>Trichomonadidae</taxon>
        <taxon>Trichomonas</taxon>
    </lineage>
</organism>
<dbReference type="Pfam" id="PF01922">
    <property type="entry name" value="SRP19"/>
    <property type="match status" value="1"/>
</dbReference>
<dbReference type="OrthoDB" id="2190947at2759"/>
<keyword evidence="4" id="KW-0687">Ribonucleoprotein</keyword>
<protein>
    <submittedName>
        <fullName evidence="5">SRP19 protein</fullName>
    </submittedName>
</protein>
<reference evidence="5" key="2">
    <citation type="journal article" date="2007" name="Science">
        <title>Draft genome sequence of the sexually transmitted pathogen Trichomonas vaginalis.</title>
        <authorList>
            <person name="Carlton J.M."/>
            <person name="Hirt R.P."/>
            <person name="Silva J.C."/>
            <person name="Delcher A.L."/>
            <person name="Schatz M."/>
            <person name="Zhao Q."/>
            <person name="Wortman J.R."/>
            <person name="Bidwell S.L."/>
            <person name="Alsmark U.C.M."/>
            <person name="Besteiro S."/>
            <person name="Sicheritz-Ponten T."/>
            <person name="Noel C.J."/>
            <person name="Dacks J.B."/>
            <person name="Foster P.G."/>
            <person name="Simillion C."/>
            <person name="Van de Peer Y."/>
            <person name="Miranda-Saavedra D."/>
            <person name="Barton G.J."/>
            <person name="Westrop G.D."/>
            <person name="Mueller S."/>
            <person name="Dessi D."/>
            <person name="Fiori P.L."/>
            <person name="Ren Q."/>
            <person name="Paulsen I."/>
            <person name="Zhang H."/>
            <person name="Bastida-Corcuera F.D."/>
            <person name="Simoes-Barbosa A."/>
            <person name="Brown M.T."/>
            <person name="Hayes R.D."/>
            <person name="Mukherjee M."/>
            <person name="Okumura C.Y."/>
            <person name="Schneider R."/>
            <person name="Smith A.J."/>
            <person name="Vanacova S."/>
            <person name="Villalvazo M."/>
            <person name="Haas B.J."/>
            <person name="Pertea M."/>
            <person name="Feldblyum T.V."/>
            <person name="Utterback T.R."/>
            <person name="Shu C.L."/>
            <person name="Osoegawa K."/>
            <person name="de Jong P.J."/>
            <person name="Hrdy I."/>
            <person name="Horvathova L."/>
            <person name="Zubacova Z."/>
            <person name="Dolezal P."/>
            <person name="Malik S.B."/>
            <person name="Logsdon J.M. Jr."/>
            <person name="Henze K."/>
            <person name="Gupta A."/>
            <person name="Wang C.C."/>
            <person name="Dunne R.L."/>
            <person name="Upcroft J.A."/>
            <person name="Upcroft P."/>
            <person name="White O."/>
            <person name="Salzberg S.L."/>
            <person name="Tang P."/>
            <person name="Chiu C.-H."/>
            <person name="Lee Y.-S."/>
            <person name="Embley T.M."/>
            <person name="Coombs G.H."/>
            <person name="Mottram J.C."/>
            <person name="Tachezy J."/>
            <person name="Fraser-Liggett C.M."/>
            <person name="Johnson P.J."/>
        </authorList>
    </citation>
    <scope>NUCLEOTIDE SEQUENCE [LARGE SCALE GENOMIC DNA]</scope>
    <source>
        <strain evidence="5">G3</strain>
    </source>
</reference>
<keyword evidence="2" id="KW-0963">Cytoplasm</keyword>
<dbReference type="RefSeq" id="XP_001310720.1">
    <property type="nucleotide sequence ID" value="XM_001310719.1"/>
</dbReference>
<dbReference type="AlphaFoldDB" id="A2FBB0"/>
<dbReference type="InterPro" id="IPR002778">
    <property type="entry name" value="Signal_recog_particle_SRP19"/>
</dbReference>
<dbReference type="Proteomes" id="UP000001542">
    <property type="component" value="Unassembled WGS sequence"/>
</dbReference>
<comment type="subcellular location">
    <subcellularLocation>
        <location evidence="1">Cytoplasm</location>
    </subcellularLocation>
</comment>
<dbReference type="GO" id="GO:0005786">
    <property type="term" value="C:signal recognition particle, endoplasmic reticulum targeting"/>
    <property type="evidence" value="ECO:0000318"/>
    <property type="project" value="GO_Central"/>
</dbReference>
<evidence type="ECO:0000256" key="2">
    <source>
        <dbReference type="ARBA" id="ARBA00022490"/>
    </source>
</evidence>